<feature type="DNA-binding region" description="H-T-H motif" evidence="2">
    <location>
        <begin position="50"/>
        <end position="69"/>
    </location>
</feature>
<dbReference type="KEGG" id="pacr:FXN63_22940"/>
<dbReference type="InterPro" id="IPR009057">
    <property type="entry name" value="Homeodomain-like_sf"/>
</dbReference>
<name>A0A5C0B526_9BURK</name>
<evidence type="ECO:0000256" key="3">
    <source>
        <dbReference type="SAM" id="MobiDB-lite"/>
    </source>
</evidence>
<feature type="compositionally biased region" description="Acidic residues" evidence="3">
    <location>
        <begin position="1"/>
        <end position="16"/>
    </location>
</feature>
<keyword evidence="6" id="KW-1185">Reference proteome</keyword>
<feature type="region of interest" description="Disordered" evidence="3">
    <location>
        <begin position="1"/>
        <end position="21"/>
    </location>
</feature>
<evidence type="ECO:0000313" key="6">
    <source>
        <dbReference type="Proteomes" id="UP000325161"/>
    </source>
</evidence>
<gene>
    <name evidence="5" type="ORF">FXN63_22940</name>
</gene>
<dbReference type="SUPFAM" id="SSF48498">
    <property type="entry name" value="Tetracyclin repressor-like, C-terminal domain"/>
    <property type="match status" value="1"/>
</dbReference>
<dbReference type="InterPro" id="IPR001647">
    <property type="entry name" value="HTH_TetR"/>
</dbReference>
<evidence type="ECO:0000256" key="2">
    <source>
        <dbReference type="PROSITE-ProRule" id="PRU00335"/>
    </source>
</evidence>
<dbReference type="InterPro" id="IPR036271">
    <property type="entry name" value="Tet_transcr_reg_TetR-rel_C_sf"/>
</dbReference>
<feature type="domain" description="HTH tetR-type" evidence="4">
    <location>
        <begin position="27"/>
        <end position="87"/>
    </location>
</feature>
<evidence type="ECO:0000259" key="4">
    <source>
        <dbReference type="PROSITE" id="PS50977"/>
    </source>
</evidence>
<proteinExistence type="predicted"/>
<dbReference type="GO" id="GO:0000976">
    <property type="term" value="F:transcription cis-regulatory region binding"/>
    <property type="evidence" value="ECO:0007669"/>
    <property type="project" value="TreeGrafter"/>
</dbReference>
<dbReference type="InterPro" id="IPR050109">
    <property type="entry name" value="HTH-type_TetR-like_transc_reg"/>
</dbReference>
<evidence type="ECO:0000313" key="5">
    <source>
        <dbReference type="EMBL" id="QEI08370.1"/>
    </source>
</evidence>
<sequence>MVMDLPDGDTASEDAGPDSPRWRRRKAFRSREVLDAALDAFVARGYAGTRLEDVARSAGVAKSTLYLYFANKEDLFKAVVRDSIVPMIVEASQIVDQWTGSSAALLAFLIEGWWERIGNLRSSGIMKLVTSEAGNFPGIARFYLDEVITPGQAIFSRALQRGIDHQEFSCPDVPATVHVICSPVMMMALWEHTFAGVAERPASAERQLQALITTLTRGLATTPS</sequence>
<dbReference type="Proteomes" id="UP000325161">
    <property type="component" value="Chromosome"/>
</dbReference>
<dbReference type="PANTHER" id="PTHR30055">
    <property type="entry name" value="HTH-TYPE TRANSCRIPTIONAL REGULATOR RUTR"/>
    <property type="match status" value="1"/>
</dbReference>
<protein>
    <submittedName>
        <fullName evidence="5">TetR/AcrR family transcriptional regulator</fullName>
    </submittedName>
</protein>
<dbReference type="EMBL" id="CP043046">
    <property type="protein sequence ID" value="QEI08370.1"/>
    <property type="molecule type" value="Genomic_DNA"/>
</dbReference>
<dbReference type="Gene3D" id="1.10.357.10">
    <property type="entry name" value="Tetracycline Repressor, domain 2"/>
    <property type="match status" value="1"/>
</dbReference>
<reference evidence="5 6" key="1">
    <citation type="submission" date="2019-08" db="EMBL/GenBank/DDBJ databases">
        <title>Amphibian skin-associated Pigmentiphaga: genome sequence and occurrence across geography and hosts.</title>
        <authorList>
            <person name="Bletz M.C."/>
            <person name="Bunk B."/>
            <person name="Sproeer C."/>
            <person name="Biwer P."/>
            <person name="Reiter S."/>
            <person name="Rabemananjara F.C.E."/>
            <person name="Schulz S."/>
            <person name="Overmann J."/>
            <person name="Vences M."/>
        </authorList>
    </citation>
    <scope>NUCLEOTIDE SEQUENCE [LARGE SCALE GENOMIC DNA]</scope>
    <source>
        <strain evidence="5 6">Mada1488</strain>
    </source>
</reference>
<evidence type="ECO:0000256" key="1">
    <source>
        <dbReference type="ARBA" id="ARBA00023125"/>
    </source>
</evidence>
<dbReference type="OrthoDB" id="116240at2"/>
<organism evidence="5 6">
    <name type="scientific">Pigmentiphaga aceris</name>
    <dbReference type="NCBI Taxonomy" id="1940612"/>
    <lineage>
        <taxon>Bacteria</taxon>
        <taxon>Pseudomonadati</taxon>
        <taxon>Pseudomonadota</taxon>
        <taxon>Betaproteobacteria</taxon>
        <taxon>Burkholderiales</taxon>
        <taxon>Alcaligenaceae</taxon>
        <taxon>Pigmentiphaga</taxon>
    </lineage>
</organism>
<dbReference type="Pfam" id="PF00440">
    <property type="entry name" value="TetR_N"/>
    <property type="match status" value="1"/>
</dbReference>
<dbReference type="GO" id="GO:0003700">
    <property type="term" value="F:DNA-binding transcription factor activity"/>
    <property type="evidence" value="ECO:0007669"/>
    <property type="project" value="TreeGrafter"/>
</dbReference>
<keyword evidence="1 2" id="KW-0238">DNA-binding</keyword>
<accession>A0A5C0B526</accession>
<dbReference type="PROSITE" id="PS50977">
    <property type="entry name" value="HTH_TETR_2"/>
    <property type="match status" value="1"/>
</dbReference>
<dbReference type="PANTHER" id="PTHR30055:SF223">
    <property type="entry name" value="HTH-TYPE TRANSCRIPTIONAL REGULATOR UIDR"/>
    <property type="match status" value="1"/>
</dbReference>
<dbReference type="SUPFAM" id="SSF46689">
    <property type="entry name" value="Homeodomain-like"/>
    <property type="match status" value="1"/>
</dbReference>
<dbReference type="PRINTS" id="PR00455">
    <property type="entry name" value="HTHTETR"/>
</dbReference>
<dbReference type="AlphaFoldDB" id="A0A5C0B526"/>